<comment type="caution">
    <text evidence="1">The sequence shown here is derived from an EMBL/GenBank/DDBJ whole genome shotgun (WGS) entry which is preliminary data.</text>
</comment>
<sequence>MFVRIVRSSMAFCPFARPTTAPRLAPMSSSTTVTMISPLVDLKACIMTKNVRPLGFATSTTSFVPYSSSLRSTG</sequence>
<evidence type="ECO:0000313" key="2">
    <source>
        <dbReference type="Proteomes" id="UP001418222"/>
    </source>
</evidence>
<name>A0AAP0G319_9ASPA</name>
<accession>A0AAP0G319</accession>
<organism evidence="1 2">
    <name type="scientific">Platanthera zijinensis</name>
    <dbReference type="NCBI Taxonomy" id="2320716"/>
    <lineage>
        <taxon>Eukaryota</taxon>
        <taxon>Viridiplantae</taxon>
        <taxon>Streptophyta</taxon>
        <taxon>Embryophyta</taxon>
        <taxon>Tracheophyta</taxon>
        <taxon>Spermatophyta</taxon>
        <taxon>Magnoliopsida</taxon>
        <taxon>Liliopsida</taxon>
        <taxon>Asparagales</taxon>
        <taxon>Orchidaceae</taxon>
        <taxon>Orchidoideae</taxon>
        <taxon>Orchideae</taxon>
        <taxon>Orchidinae</taxon>
        <taxon>Platanthera</taxon>
    </lineage>
</organism>
<dbReference type="EMBL" id="JBBWWQ010000011">
    <property type="protein sequence ID" value="KAK8935043.1"/>
    <property type="molecule type" value="Genomic_DNA"/>
</dbReference>
<protein>
    <submittedName>
        <fullName evidence="1">Uncharacterized protein</fullName>
    </submittedName>
</protein>
<dbReference type="AlphaFoldDB" id="A0AAP0G319"/>
<keyword evidence="2" id="KW-1185">Reference proteome</keyword>
<dbReference type="Proteomes" id="UP001418222">
    <property type="component" value="Unassembled WGS sequence"/>
</dbReference>
<evidence type="ECO:0000313" key="1">
    <source>
        <dbReference type="EMBL" id="KAK8935043.1"/>
    </source>
</evidence>
<gene>
    <name evidence="1" type="ORF">KSP39_PZI013969</name>
</gene>
<proteinExistence type="predicted"/>
<reference evidence="1 2" key="1">
    <citation type="journal article" date="2022" name="Nat. Plants">
        <title>Genomes of leafy and leafless Platanthera orchids illuminate the evolution of mycoheterotrophy.</title>
        <authorList>
            <person name="Li M.H."/>
            <person name="Liu K.W."/>
            <person name="Li Z."/>
            <person name="Lu H.C."/>
            <person name="Ye Q.L."/>
            <person name="Zhang D."/>
            <person name="Wang J.Y."/>
            <person name="Li Y.F."/>
            <person name="Zhong Z.M."/>
            <person name="Liu X."/>
            <person name="Yu X."/>
            <person name="Liu D.K."/>
            <person name="Tu X.D."/>
            <person name="Liu B."/>
            <person name="Hao Y."/>
            <person name="Liao X.Y."/>
            <person name="Jiang Y.T."/>
            <person name="Sun W.H."/>
            <person name="Chen J."/>
            <person name="Chen Y.Q."/>
            <person name="Ai Y."/>
            <person name="Zhai J.W."/>
            <person name="Wu S.S."/>
            <person name="Zhou Z."/>
            <person name="Hsiao Y.Y."/>
            <person name="Wu W.L."/>
            <person name="Chen Y.Y."/>
            <person name="Lin Y.F."/>
            <person name="Hsu J.L."/>
            <person name="Li C.Y."/>
            <person name="Wang Z.W."/>
            <person name="Zhao X."/>
            <person name="Zhong W.Y."/>
            <person name="Ma X.K."/>
            <person name="Ma L."/>
            <person name="Huang J."/>
            <person name="Chen G.Z."/>
            <person name="Huang M.Z."/>
            <person name="Huang L."/>
            <person name="Peng D.H."/>
            <person name="Luo Y.B."/>
            <person name="Zou S.Q."/>
            <person name="Chen S.P."/>
            <person name="Lan S."/>
            <person name="Tsai W.C."/>
            <person name="Van de Peer Y."/>
            <person name="Liu Z.J."/>
        </authorList>
    </citation>
    <scope>NUCLEOTIDE SEQUENCE [LARGE SCALE GENOMIC DNA]</scope>
    <source>
        <strain evidence="1">Lor287</strain>
    </source>
</reference>